<dbReference type="Pfam" id="PF13408">
    <property type="entry name" value="Zn_ribbon_recom"/>
    <property type="match status" value="1"/>
</dbReference>
<dbReference type="Proteomes" id="UP000469440">
    <property type="component" value="Unassembled WGS sequence"/>
</dbReference>
<keyword evidence="1" id="KW-0175">Coiled coil</keyword>
<dbReference type="PROSITE" id="PS51736">
    <property type="entry name" value="RECOMBINASES_3"/>
    <property type="match status" value="1"/>
</dbReference>
<dbReference type="RefSeq" id="WP_066644278.1">
    <property type="nucleotide sequence ID" value="NZ_VWXL01000083.1"/>
</dbReference>
<evidence type="ECO:0000313" key="5">
    <source>
        <dbReference type="Proteomes" id="UP000469440"/>
    </source>
</evidence>
<dbReference type="PROSITE" id="PS51737">
    <property type="entry name" value="RECOMBINASE_DNA_BIND"/>
    <property type="match status" value="1"/>
</dbReference>
<comment type="caution">
    <text evidence="4">The sequence shown here is derived from an EMBL/GenBank/DDBJ whole genome shotgun (WGS) entry which is preliminary data.</text>
</comment>
<dbReference type="Pfam" id="PF14287">
    <property type="entry name" value="DUF4368"/>
    <property type="match status" value="1"/>
</dbReference>
<dbReference type="SUPFAM" id="SSF53041">
    <property type="entry name" value="Resolvase-like"/>
    <property type="match status" value="1"/>
</dbReference>
<organism evidence="4 5">
    <name type="scientific">Caproicibacter fermentans</name>
    <dbReference type="NCBI Taxonomy" id="2576756"/>
    <lineage>
        <taxon>Bacteria</taxon>
        <taxon>Bacillati</taxon>
        <taxon>Bacillota</taxon>
        <taxon>Clostridia</taxon>
        <taxon>Eubacteriales</taxon>
        <taxon>Acutalibacteraceae</taxon>
        <taxon>Caproicibacter</taxon>
    </lineage>
</organism>
<dbReference type="InterPro" id="IPR038109">
    <property type="entry name" value="DNA_bind_recomb_sf"/>
</dbReference>
<dbReference type="InterPro" id="IPR036162">
    <property type="entry name" value="Resolvase-like_N_sf"/>
</dbReference>
<keyword evidence="5" id="KW-1185">Reference proteome</keyword>
<feature type="domain" description="Resolvase/invertase-type recombinase catalytic" evidence="2">
    <location>
        <begin position="8"/>
        <end position="156"/>
    </location>
</feature>
<evidence type="ECO:0000313" key="4">
    <source>
        <dbReference type="EMBL" id="MVB12084.1"/>
    </source>
</evidence>
<protein>
    <recommendedName>
        <fullName evidence="6">Recombinase</fullName>
    </recommendedName>
</protein>
<sequence>MAIQSNQLDALYCRLSRDDELQGESNSIQNQKKMLKKYADDHGFTNSRFFVDDGVSGTTFDRPGFKEMLAEIEKGNVRTVITKDLSRLGRDYLRTGEYVEIIFPRYDVRYIAINDDVDTDKENNEFMPLKNLFNEWHARDTSKKIRAVNKAKAERGERLATRAPYGYRKDSDNPKQFVPDEVTAPVVKRIFDLCASGIGPTQIANQLKREQIMTPNVYEFHRSGMRFPLTNLDAPYNWRGDTVAKILENATYLGYTVNCKSRRKSYKDKRKLNVPKEQHLVFKGTQEAIIDLDTWEIVQRVREGKRRPTRMGTMDKFSGLVFCADCGSRHYCIRATTMTSEQINYICGTSRKKGKEACTTHFIRAAVLEQLVLDDIRRVTRFAKSHEQEFVQMLMDKSAAESRRELNSKRRELEKAKRRIEELDRIFRKLYEDRINGILTDQRFESLSQGYEQEQKELTAKTEQLEREIQESGEKAVHVDRFLAIVHKYTDIRELTPELLREFIQRIEVHERSVYRSPKATQQVDIYYNFVGMLPEAPETEE</sequence>
<dbReference type="EMBL" id="VWXL01000083">
    <property type="protein sequence ID" value="MVB12084.1"/>
    <property type="molecule type" value="Genomic_DNA"/>
</dbReference>
<dbReference type="OrthoDB" id="9784557at2"/>
<dbReference type="InterPro" id="IPR011109">
    <property type="entry name" value="DNA_bind_recombinase_dom"/>
</dbReference>
<reference evidence="4 5" key="1">
    <citation type="submission" date="2019-09" db="EMBL/GenBank/DDBJ databases">
        <title>Genome sequence of Clostridium sp. EA1.</title>
        <authorList>
            <person name="Poehlein A."/>
            <person name="Bengelsdorf F.R."/>
            <person name="Daniel R."/>
        </authorList>
    </citation>
    <scope>NUCLEOTIDE SEQUENCE [LARGE SCALE GENOMIC DNA]</scope>
    <source>
        <strain evidence="4 5">EA1</strain>
    </source>
</reference>
<dbReference type="Gene3D" id="3.90.1750.20">
    <property type="entry name" value="Putative Large Serine Recombinase, Chain B, Domain 2"/>
    <property type="match status" value="1"/>
</dbReference>
<proteinExistence type="predicted"/>
<dbReference type="PANTHER" id="PTHR30461:SF23">
    <property type="entry name" value="DNA RECOMBINASE-RELATED"/>
    <property type="match status" value="1"/>
</dbReference>
<dbReference type="InterPro" id="IPR006119">
    <property type="entry name" value="Resolv_N"/>
</dbReference>
<feature type="coiled-coil region" evidence="1">
    <location>
        <begin position="399"/>
        <end position="475"/>
    </location>
</feature>
<evidence type="ECO:0008006" key="6">
    <source>
        <dbReference type="Google" id="ProtNLM"/>
    </source>
</evidence>
<dbReference type="Pfam" id="PF00239">
    <property type="entry name" value="Resolvase"/>
    <property type="match status" value="1"/>
</dbReference>
<dbReference type="PANTHER" id="PTHR30461">
    <property type="entry name" value="DNA-INVERTASE FROM LAMBDOID PROPHAGE"/>
    <property type="match status" value="1"/>
</dbReference>
<feature type="domain" description="Recombinase" evidence="3">
    <location>
        <begin position="164"/>
        <end position="308"/>
    </location>
</feature>
<gene>
    <name evidence="4" type="ORF">CAFE_28150</name>
</gene>
<dbReference type="SMART" id="SM00857">
    <property type="entry name" value="Resolvase"/>
    <property type="match status" value="1"/>
</dbReference>
<dbReference type="CDD" id="cd03770">
    <property type="entry name" value="SR_TndX_transposase"/>
    <property type="match status" value="1"/>
</dbReference>
<evidence type="ECO:0000256" key="1">
    <source>
        <dbReference type="SAM" id="Coils"/>
    </source>
</evidence>
<accession>A0A6N8I1Y0</accession>
<dbReference type="Pfam" id="PF07508">
    <property type="entry name" value="Recombinase"/>
    <property type="match status" value="1"/>
</dbReference>
<dbReference type="GO" id="GO:0003677">
    <property type="term" value="F:DNA binding"/>
    <property type="evidence" value="ECO:0007669"/>
    <property type="project" value="InterPro"/>
</dbReference>
<dbReference type="AlphaFoldDB" id="A0A6N8I1Y0"/>
<name>A0A6N8I1Y0_9FIRM</name>
<evidence type="ECO:0000259" key="3">
    <source>
        <dbReference type="PROSITE" id="PS51737"/>
    </source>
</evidence>
<evidence type="ECO:0000259" key="2">
    <source>
        <dbReference type="PROSITE" id="PS51736"/>
    </source>
</evidence>
<dbReference type="InterPro" id="IPR025827">
    <property type="entry name" value="Zn_ribbon_recom_dom"/>
</dbReference>
<dbReference type="InterPro" id="IPR050639">
    <property type="entry name" value="SSR_resolvase"/>
</dbReference>
<dbReference type="GO" id="GO:0000150">
    <property type="term" value="F:DNA strand exchange activity"/>
    <property type="evidence" value="ECO:0007669"/>
    <property type="project" value="InterPro"/>
</dbReference>
<dbReference type="InterPro" id="IPR025378">
    <property type="entry name" value="DUF4368"/>
</dbReference>
<dbReference type="Gene3D" id="3.40.50.1390">
    <property type="entry name" value="Resolvase, N-terminal catalytic domain"/>
    <property type="match status" value="1"/>
</dbReference>